<feature type="compositionally biased region" description="Gly residues" evidence="1">
    <location>
        <begin position="33"/>
        <end position="49"/>
    </location>
</feature>
<feature type="region of interest" description="Disordered" evidence="1">
    <location>
        <begin position="1"/>
        <end position="50"/>
    </location>
</feature>
<evidence type="ECO:0000256" key="1">
    <source>
        <dbReference type="SAM" id="MobiDB-lite"/>
    </source>
</evidence>
<evidence type="ECO:0000313" key="2">
    <source>
        <dbReference type="EMBL" id="GAA1300956.1"/>
    </source>
</evidence>
<gene>
    <name evidence="2" type="ORF">GCM10009579_82090</name>
</gene>
<organism evidence="2 3">
    <name type="scientific">Streptomyces javensis</name>
    <dbReference type="NCBI Taxonomy" id="114698"/>
    <lineage>
        <taxon>Bacteria</taxon>
        <taxon>Bacillati</taxon>
        <taxon>Actinomycetota</taxon>
        <taxon>Actinomycetes</taxon>
        <taxon>Kitasatosporales</taxon>
        <taxon>Streptomycetaceae</taxon>
        <taxon>Streptomyces</taxon>
        <taxon>Streptomyces violaceusniger group</taxon>
    </lineage>
</organism>
<dbReference type="Proteomes" id="UP001500282">
    <property type="component" value="Unassembled WGS sequence"/>
</dbReference>
<reference evidence="2 3" key="1">
    <citation type="journal article" date="2019" name="Int. J. Syst. Evol. Microbiol.">
        <title>The Global Catalogue of Microorganisms (GCM) 10K type strain sequencing project: providing services to taxonomists for standard genome sequencing and annotation.</title>
        <authorList>
            <consortium name="The Broad Institute Genomics Platform"/>
            <consortium name="The Broad Institute Genome Sequencing Center for Infectious Disease"/>
            <person name="Wu L."/>
            <person name="Ma J."/>
        </authorList>
    </citation>
    <scope>NUCLEOTIDE SEQUENCE [LARGE SCALE GENOMIC DNA]</scope>
    <source>
        <strain evidence="2 3">JCM 11448</strain>
    </source>
</reference>
<protein>
    <recommendedName>
        <fullName evidence="4">AMP-dependent synthetase/ligase domain-containing protein</fullName>
    </recommendedName>
</protein>
<name>A0ABN1XCL6_9ACTN</name>
<comment type="caution">
    <text evidence="2">The sequence shown here is derived from an EMBL/GenBank/DDBJ whole genome shotgun (WGS) entry which is preliminary data.</text>
</comment>
<dbReference type="EMBL" id="BAAAIH010000082">
    <property type="protein sequence ID" value="GAA1300956.1"/>
    <property type="molecule type" value="Genomic_DNA"/>
</dbReference>
<evidence type="ECO:0000313" key="3">
    <source>
        <dbReference type="Proteomes" id="UP001500282"/>
    </source>
</evidence>
<sequence length="81" mass="7930">MPPLSSVADQARAFDGRRQRGGVDGGDPVEGADGVGEEGAQGVEAGGGEFTDAVTRAAERLRSLGVGPGSVVGILVAPTAP</sequence>
<evidence type="ECO:0008006" key="4">
    <source>
        <dbReference type="Google" id="ProtNLM"/>
    </source>
</evidence>
<accession>A0ABN1XCL6</accession>
<proteinExistence type="predicted"/>
<keyword evidence="3" id="KW-1185">Reference proteome</keyword>